<dbReference type="Pfam" id="PF13749">
    <property type="entry name" value="HATPase_c_4"/>
    <property type="match status" value="1"/>
</dbReference>
<organism evidence="2 3">
    <name type="scientific">Roseburia faecis</name>
    <dbReference type="NCBI Taxonomy" id="301302"/>
    <lineage>
        <taxon>Bacteria</taxon>
        <taxon>Bacillati</taxon>
        <taxon>Bacillota</taxon>
        <taxon>Clostridia</taxon>
        <taxon>Lachnospirales</taxon>
        <taxon>Lachnospiraceae</taxon>
        <taxon>Roseburia</taxon>
    </lineage>
</organism>
<dbReference type="RefSeq" id="WP_022046279.1">
    <property type="nucleotide sequence ID" value="NZ_CP184331.1"/>
</dbReference>
<protein>
    <submittedName>
        <fullName evidence="2">Divergent AAA domain</fullName>
    </submittedName>
</protein>
<gene>
    <name evidence="2" type="ORF">ERS852420_00804</name>
</gene>
<accession>A0A173RT89</accession>
<evidence type="ECO:0000313" key="2">
    <source>
        <dbReference type="EMBL" id="CUM80358.1"/>
    </source>
</evidence>
<evidence type="ECO:0000313" key="3">
    <source>
        <dbReference type="Proteomes" id="UP000095495"/>
    </source>
</evidence>
<dbReference type="InterPro" id="IPR007421">
    <property type="entry name" value="Schlafen_AlbA_2_dom"/>
</dbReference>
<sequence length="504" mass="57499">MAIPITIEKLLTENVVEWARIEFKEGWNPDTTLKTISAFANDIDNWGGGYIVIGAKEKDGKLVRPVTGIAPDAVDRIQKDLLRYCKYLKPVYIPQSEPVYFDGKLLLLVWCPGGYERPYACPKAPDTKNSEKIYYIRKLSSTIEATDTDVKELMSLSHNIPFDDRINPKAEMKDLKYPIIKNYLQNVDSSLLNDIDTMDTEQLARNLRIADGPSEYYKPLNVGILFFNDHPESFFPYSQIEVVNIPDPTGQGMEERIFTGPIDDQLRNALNYIKNNVIAEKVFKISGQAEAVRVKNYSYEAIEEFLSNAIYHKSYQIHEPVTVRIEADKIEITSSPGPDRSISDEDISKYQMRTRRYRNRRIGDFLKELHLVEGRNTGIPTAIKSIKENGSPLPLLLTDEERSFFSVIIPIHEAFLKKEAVSSKTEPKDIVAVPKRRTKDQIKTLILNELEQESISANELYKRLGYSGNASKTFRKCIEELITENKVHYASDNMQDGNNVLVKG</sequence>
<dbReference type="Gene3D" id="3.30.565.60">
    <property type="match status" value="1"/>
</dbReference>
<dbReference type="Pfam" id="PF04326">
    <property type="entry name" value="SLFN_AlbA_2"/>
    <property type="match status" value="1"/>
</dbReference>
<proteinExistence type="predicted"/>
<dbReference type="PANTHER" id="PTHR30595:SF6">
    <property type="entry name" value="SCHLAFEN ALBA-2 DOMAIN-CONTAINING PROTEIN"/>
    <property type="match status" value="1"/>
</dbReference>
<dbReference type="Gene3D" id="3.30.950.30">
    <property type="entry name" value="Schlafen, AAA domain"/>
    <property type="match status" value="1"/>
</dbReference>
<evidence type="ECO:0000259" key="1">
    <source>
        <dbReference type="Pfam" id="PF04326"/>
    </source>
</evidence>
<dbReference type="GeneID" id="99745976"/>
<feature type="domain" description="Schlafen AlbA-2" evidence="1">
    <location>
        <begin position="17"/>
        <end position="144"/>
    </location>
</feature>
<dbReference type="InterPro" id="IPR038461">
    <property type="entry name" value="Schlafen_AlbA_2_dom_sf"/>
</dbReference>
<dbReference type="Proteomes" id="UP000095495">
    <property type="component" value="Unassembled WGS sequence"/>
</dbReference>
<dbReference type="AlphaFoldDB" id="A0A173RT89"/>
<name>A0A173RT89_9FIRM</name>
<dbReference type="PANTHER" id="PTHR30595">
    <property type="entry name" value="GLPR-RELATED TRANSCRIPTIONAL REPRESSOR"/>
    <property type="match status" value="1"/>
</dbReference>
<dbReference type="InterPro" id="IPR038475">
    <property type="entry name" value="RecG_C_sf"/>
</dbReference>
<dbReference type="EMBL" id="CYXV01000002">
    <property type="protein sequence ID" value="CUM80358.1"/>
    <property type="molecule type" value="Genomic_DNA"/>
</dbReference>
<reference evidence="2 3" key="1">
    <citation type="submission" date="2015-09" db="EMBL/GenBank/DDBJ databases">
        <authorList>
            <consortium name="Pathogen Informatics"/>
        </authorList>
    </citation>
    <scope>NUCLEOTIDE SEQUENCE [LARGE SCALE GENOMIC DNA]</scope>
    <source>
        <strain evidence="2 3">2789STDY5608863</strain>
    </source>
</reference>